<organism evidence="1 2">
    <name type="scientific">Ambrosia artemisiifolia</name>
    <name type="common">Common ragweed</name>
    <dbReference type="NCBI Taxonomy" id="4212"/>
    <lineage>
        <taxon>Eukaryota</taxon>
        <taxon>Viridiplantae</taxon>
        <taxon>Streptophyta</taxon>
        <taxon>Embryophyta</taxon>
        <taxon>Tracheophyta</taxon>
        <taxon>Spermatophyta</taxon>
        <taxon>Magnoliopsida</taxon>
        <taxon>eudicotyledons</taxon>
        <taxon>Gunneridae</taxon>
        <taxon>Pentapetalae</taxon>
        <taxon>asterids</taxon>
        <taxon>campanulids</taxon>
        <taxon>Asterales</taxon>
        <taxon>Asteraceae</taxon>
        <taxon>Asteroideae</taxon>
        <taxon>Heliantheae alliance</taxon>
        <taxon>Heliantheae</taxon>
        <taxon>Ambrosia</taxon>
    </lineage>
</organism>
<dbReference type="GO" id="GO:0000977">
    <property type="term" value="F:RNA polymerase II transcription regulatory region sequence-specific DNA binding"/>
    <property type="evidence" value="ECO:0007669"/>
    <property type="project" value="TreeGrafter"/>
</dbReference>
<name>A0AAD5GK45_AMBAR</name>
<dbReference type="GO" id="GO:0005634">
    <property type="term" value="C:nucleus"/>
    <property type="evidence" value="ECO:0007669"/>
    <property type="project" value="UniProtKB-SubCell"/>
</dbReference>
<dbReference type="AlphaFoldDB" id="A0AAD5GK45"/>
<keyword evidence="2" id="KW-1185">Reference proteome</keyword>
<evidence type="ECO:0000313" key="1">
    <source>
        <dbReference type="EMBL" id="KAI7742603.1"/>
    </source>
</evidence>
<dbReference type="PANTHER" id="PTHR47025">
    <property type="entry name" value="AUTOIMMUNE REGULATOR"/>
    <property type="match status" value="1"/>
</dbReference>
<gene>
    <name evidence="1" type="ORF">M8C21_011941</name>
</gene>
<sequence length="92" mass="10379">MTTWPKSYTYSTAFGTERSTESGHKKRDNDLHRLIFMPSGLPDGTELAYYARGKKILDGYKHGNGIVWSHCDTEISPSQFEAHAGWAAKRQS</sequence>
<evidence type="ECO:0000313" key="2">
    <source>
        <dbReference type="Proteomes" id="UP001206925"/>
    </source>
</evidence>
<proteinExistence type="predicted"/>
<protein>
    <submittedName>
        <fullName evidence="1">Uncharacterized protein</fullName>
    </submittedName>
</protein>
<dbReference type="EMBL" id="JAMZMK010007955">
    <property type="protein sequence ID" value="KAI7742603.1"/>
    <property type="molecule type" value="Genomic_DNA"/>
</dbReference>
<dbReference type="PANTHER" id="PTHR47025:SF7">
    <property type="entry name" value="ACYL-COA N-ACYLTRANSFERASE WITH RING_FYVE_PHD-TYPE ZINC FINGER DOMAIN-CONTAINING PROTEIN"/>
    <property type="match status" value="1"/>
</dbReference>
<dbReference type="GO" id="GO:0045944">
    <property type="term" value="P:positive regulation of transcription by RNA polymerase II"/>
    <property type="evidence" value="ECO:0007669"/>
    <property type="project" value="TreeGrafter"/>
</dbReference>
<accession>A0AAD5GK45</accession>
<dbReference type="GO" id="GO:0003682">
    <property type="term" value="F:chromatin binding"/>
    <property type="evidence" value="ECO:0007669"/>
    <property type="project" value="TreeGrafter"/>
</dbReference>
<dbReference type="Proteomes" id="UP001206925">
    <property type="component" value="Unassembled WGS sequence"/>
</dbReference>
<reference evidence="1" key="1">
    <citation type="submission" date="2022-06" db="EMBL/GenBank/DDBJ databases">
        <title>Uncovering the hologenomic basis of an extraordinary plant invasion.</title>
        <authorList>
            <person name="Bieker V.C."/>
            <person name="Martin M.D."/>
            <person name="Gilbert T."/>
            <person name="Hodgins K."/>
            <person name="Battlay P."/>
            <person name="Petersen B."/>
            <person name="Wilson J."/>
        </authorList>
    </citation>
    <scope>NUCLEOTIDE SEQUENCE</scope>
    <source>
        <strain evidence="1">AA19_3_7</strain>
        <tissue evidence="1">Leaf</tissue>
    </source>
</reference>
<comment type="caution">
    <text evidence="1">The sequence shown here is derived from an EMBL/GenBank/DDBJ whole genome shotgun (WGS) entry which is preliminary data.</text>
</comment>
<dbReference type="GO" id="GO:0042393">
    <property type="term" value="F:histone binding"/>
    <property type="evidence" value="ECO:0007669"/>
    <property type="project" value="TreeGrafter"/>
</dbReference>